<dbReference type="Proteomes" id="UP001221898">
    <property type="component" value="Unassembled WGS sequence"/>
</dbReference>
<proteinExistence type="predicted"/>
<gene>
    <name evidence="2" type="ORF">AAFF_G00344040</name>
</gene>
<accession>A0AAD7WPY2</accession>
<dbReference type="PANTHER" id="PTHR46880">
    <property type="entry name" value="RAS-ASSOCIATING DOMAIN-CONTAINING PROTEIN"/>
    <property type="match status" value="1"/>
</dbReference>
<protein>
    <recommendedName>
        <fullName evidence="1">HAT C-terminal dimerisation domain-containing protein</fullName>
    </recommendedName>
</protein>
<comment type="caution">
    <text evidence="2">The sequence shown here is derived from an EMBL/GenBank/DDBJ whole genome shotgun (WGS) entry which is preliminary data.</text>
</comment>
<dbReference type="InterPro" id="IPR008906">
    <property type="entry name" value="HATC_C_dom"/>
</dbReference>
<dbReference type="PANTHER" id="PTHR46880:SF5">
    <property type="entry name" value="DUF4371 DOMAIN-CONTAINING PROTEIN"/>
    <property type="match status" value="1"/>
</dbReference>
<dbReference type="EMBL" id="JAINUG010000055">
    <property type="protein sequence ID" value="KAJ8404054.1"/>
    <property type="molecule type" value="Genomic_DNA"/>
</dbReference>
<reference evidence="2" key="1">
    <citation type="journal article" date="2023" name="Science">
        <title>Genome structures resolve the early diversification of teleost fishes.</title>
        <authorList>
            <person name="Parey E."/>
            <person name="Louis A."/>
            <person name="Montfort J."/>
            <person name="Bouchez O."/>
            <person name="Roques C."/>
            <person name="Iampietro C."/>
            <person name="Lluch J."/>
            <person name="Castinel A."/>
            <person name="Donnadieu C."/>
            <person name="Desvignes T."/>
            <person name="Floi Bucao C."/>
            <person name="Jouanno E."/>
            <person name="Wen M."/>
            <person name="Mejri S."/>
            <person name="Dirks R."/>
            <person name="Jansen H."/>
            <person name="Henkel C."/>
            <person name="Chen W.J."/>
            <person name="Zahm M."/>
            <person name="Cabau C."/>
            <person name="Klopp C."/>
            <person name="Thompson A.W."/>
            <person name="Robinson-Rechavi M."/>
            <person name="Braasch I."/>
            <person name="Lecointre G."/>
            <person name="Bobe J."/>
            <person name="Postlethwait J.H."/>
            <person name="Berthelot C."/>
            <person name="Roest Crollius H."/>
            <person name="Guiguen Y."/>
        </authorList>
    </citation>
    <scope>NUCLEOTIDE SEQUENCE</scope>
    <source>
        <strain evidence="2">NC1722</strain>
    </source>
</reference>
<name>A0AAD7WPY2_9TELE</name>
<keyword evidence="3" id="KW-1185">Reference proteome</keyword>
<dbReference type="InterPro" id="IPR012337">
    <property type="entry name" value="RNaseH-like_sf"/>
</dbReference>
<feature type="domain" description="HAT C-terminal dimerisation" evidence="1">
    <location>
        <begin position="80"/>
        <end position="133"/>
    </location>
</feature>
<dbReference type="AlphaFoldDB" id="A0AAD7WPY2"/>
<dbReference type="GO" id="GO:0046983">
    <property type="term" value="F:protein dimerization activity"/>
    <property type="evidence" value="ECO:0007669"/>
    <property type="project" value="InterPro"/>
</dbReference>
<organism evidence="2 3">
    <name type="scientific">Aldrovandia affinis</name>
    <dbReference type="NCBI Taxonomy" id="143900"/>
    <lineage>
        <taxon>Eukaryota</taxon>
        <taxon>Metazoa</taxon>
        <taxon>Chordata</taxon>
        <taxon>Craniata</taxon>
        <taxon>Vertebrata</taxon>
        <taxon>Euteleostomi</taxon>
        <taxon>Actinopterygii</taxon>
        <taxon>Neopterygii</taxon>
        <taxon>Teleostei</taxon>
        <taxon>Notacanthiformes</taxon>
        <taxon>Halosauridae</taxon>
        <taxon>Aldrovandia</taxon>
    </lineage>
</organism>
<evidence type="ECO:0000313" key="3">
    <source>
        <dbReference type="Proteomes" id="UP001221898"/>
    </source>
</evidence>
<evidence type="ECO:0000259" key="1">
    <source>
        <dbReference type="Pfam" id="PF05699"/>
    </source>
</evidence>
<dbReference type="SUPFAM" id="SSF53098">
    <property type="entry name" value="Ribonuclease H-like"/>
    <property type="match status" value="1"/>
</dbReference>
<evidence type="ECO:0000313" key="2">
    <source>
        <dbReference type="EMBL" id="KAJ8404054.1"/>
    </source>
</evidence>
<dbReference type="Pfam" id="PF05699">
    <property type="entry name" value="Dimer_Tnp_hAT"/>
    <property type="match status" value="1"/>
</dbReference>
<sequence>MRSHFKDPREWPTEEADLASYGADHLRVITHHFADILDWVCCDRGQARHQEWPSAKVVIKALPQVQQGKVWADFLTDPERLQSFPNLLMVVELILMLSLSTAACERGFSAMKRIKTDWRSNLSVDMLWKLLCISIEGPAVANFDAERVVQRWLSAGQRACWV</sequence>